<feature type="region of interest" description="Disordered" evidence="1">
    <location>
        <begin position="1"/>
        <end position="27"/>
    </location>
</feature>
<keyword evidence="3" id="KW-1185">Reference proteome</keyword>
<feature type="compositionally biased region" description="Basic and acidic residues" evidence="1">
    <location>
        <begin position="288"/>
        <end position="297"/>
    </location>
</feature>
<name>A0AAW0SFI1_SCYPA</name>
<feature type="compositionally biased region" description="Basic and acidic residues" evidence="1">
    <location>
        <begin position="1"/>
        <end position="22"/>
    </location>
</feature>
<gene>
    <name evidence="2" type="ORF">O3P69_014151</name>
</gene>
<evidence type="ECO:0000313" key="2">
    <source>
        <dbReference type="EMBL" id="KAK8373816.1"/>
    </source>
</evidence>
<accession>A0AAW0SFI1</accession>
<dbReference type="Proteomes" id="UP001487740">
    <property type="component" value="Unassembled WGS sequence"/>
</dbReference>
<evidence type="ECO:0000256" key="1">
    <source>
        <dbReference type="SAM" id="MobiDB-lite"/>
    </source>
</evidence>
<feature type="region of interest" description="Disordered" evidence="1">
    <location>
        <begin position="282"/>
        <end position="303"/>
    </location>
</feature>
<dbReference type="EMBL" id="JARAKH010000869">
    <property type="protein sequence ID" value="KAK8373816.1"/>
    <property type="molecule type" value="Genomic_DNA"/>
</dbReference>
<evidence type="ECO:0000313" key="3">
    <source>
        <dbReference type="Proteomes" id="UP001487740"/>
    </source>
</evidence>
<dbReference type="AlphaFoldDB" id="A0AAW0SFI1"/>
<feature type="region of interest" description="Disordered" evidence="1">
    <location>
        <begin position="221"/>
        <end position="240"/>
    </location>
</feature>
<proteinExistence type="predicted"/>
<comment type="caution">
    <text evidence="2">The sequence shown here is derived from an EMBL/GenBank/DDBJ whole genome shotgun (WGS) entry which is preliminary data.</text>
</comment>
<reference evidence="2 3" key="1">
    <citation type="submission" date="2023-03" db="EMBL/GenBank/DDBJ databases">
        <title>High-quality genome of Scylla paramamosain provides insights in environmental adaptation.</title>
        <authorList>
            <person name="Zhang L."/>
        </authorList>
    </citation>
    <scope>NUCLEOTIDE SEQUENCE [LARGE SCALE GENOMIC DNA]</scope>
    <source>
        <strain evidence="2">LZ_2023a</strain>
        <tissue evidence="2">Muscle</tissue>
    </source>
</reference>
<protein>
    <submittedName>
        <fullName evidence="2">Uncharacterized protein</fullName>
    </submittedName>
</protein>
<organism evidence="2 3">
    <name type="scientific">Scylla paramamosain</name>
    <name type="common">Mud crab</name>
    <dbReference type="NCBI Taxonomy" id="85552"/>
    <lineage>
        <taxon>Eukaryota</taxon>
        <taxon>Metazoa</taxon>
        <taxon>Ecdysozoa</taxon>
        <taxon>Arthropoda</taxon>
        <taxon>Crustacea</taxon>
        <taxon>Multicrustacea</taxon>
        <taxon>Malacostraca</taxon>
        <taxon>Eumalacostraca</taxon>
        <taxon>Eucarida</taxon>
        <taxon>Decapoda</taxon>
        <taxon>Pleocyemata</taxon>
        <taxon>Brachyura</taxon>
        <taxon>Eubrachyura</taxon>
        <taxon>Portunoidea</taxon>
        <taxon>Portunidae</taxon>
        <taxon>Portuninae</taxon>
        <taxon>Scylla</taxon>
    </lineage>
</organism>
<sequence>MNEFEERVRGSDMMQKKAREPKYSSAVHRSPSLRKLLLVSQLRKREARDRSLLQEHQVWVSMYCWLEREGCLECGEHDWTKSDYVRLERGCRSDFRCPPALTQLFVSHQYNKMATWSSPDHPEHPLDRPPNQAADTEWETMFLQTILKWDVQQEPHYNILTAEKYGSLLQEVKTRTTWTAKGREVRAPVSYQINTRNKTINELEKNKSSILLSGRYRPPGGGGKIWGGGEEEGGGRGAAVRSRSQKFERLFDDLYTTRAAAGRVSGRRIRVWLPHATLAQSDPTPYDYKSKSSERPGVRGSAGDSFELFRGGPAVEQTGQTLSITVVQGRTATVLEWLSEASGNTGVAQRVASRLSHVSHILGVRGVLWQGKQPSFVPPVCYTLCCQDTLLYFHLPITGVSLFPS</sequence>